<gene>
    <name evidence="1" type="ORF">F443_02739</name>
</gene>
<keyword evidence="2" id="KW-1185">Reference proteome</keyword>
<reference evidence="1 2" key="1">
    <citation type="submission" date="2013-11" db="EMBL/GenBank/DDBJ databases">
        <title>The Genome Sequence of Phytophthora parasitica P1569.</title>
        <authorList>
            <consortium name="The Broad Institute Genomics Platform"/>
            <person name="Russ C."/>
            <person name="Tyler B."/>
            <person name="Panabieres F."/>
            <person name="Shan W."/>
            <person name="Tripathy S."/>
            <person name="Grunwald N."/>
            <person name="Machado M."/>
            <person name="Johnson C.S."/>
            <person name="Arredondo F."/>
            <person name="Hong C."/>
            <person name="Coffey M."/>
            <person name="Young S.K."/>
            <person name="Zeng Q."/>
            <person name="Gargeya S."/>
            <person name="Fitzgerald M."/>
            <person name="Abouelleil A."/>
            <person name="Alvarado L."/>
            <person name="Chapman S.B."/>
            <person name="Gainer-Dewar J."/>
            <person name="Goldberg J."/>
            <person name="Griggs A."/>
            <person name="Gujja S."/>
            <person name="Hansen M."/>
            <person name="Howarth C."/>
            <person name="Imamovic A."/>
            <person name="Ireland A."/>
            <person name="Larimer J."/>
            <person name="McCowan C."/>
            <person name="Murphy C."/>
            <person name="Pearson M."/>
            <person name="Poon T.W."/>
            <person name="Priest M."/>
            <person name="Roberts A."/>
            <person name="Saif S."/>
            <person name="Shea T."/>
            <person name="Sykes S."/>
            <person name="Wortman J."/>
            <person name="Nusbaum C."/>
            <person name="Birren B."/>
        </authorList>
    </citation>
    <scope>NUCLEOTIDE SEQUENCE [LARGE SCALE GENOMIC DNA]</scope>
    <source>
        <strain evidence="1 2">P1569</strain>
    </source>
</reference>
<accession>V9FSK3</accession>
<protein>
    <submittedName>
        <fullName evidence="1">Uncharacterized protein</fullName>
    </submittedName>
</protein>
<proteinExistence type="predicted"/>
<organism evidence="1 2">
    <name type="scientific">Phytophthora nicotianae P1569</name>
    <dbReference type="NCBI Taxonomy" id="1317065"/>
    <lineage>
        <taxon>Eukaryota</taxon>
        <taxon>Sar</taxon>
        <taxon>Stramenopiles</taxon>
        <taxon>Oomycota</taxon>
        <taxon>Peronosporomycetes</taxon>
        <taxon>Peronosporales</taxon>
        <taxon>Peronosporaceae</taxon>
        <taxon>Phytophthora</taxon>
    </lineage>
</organism>
<evidence type="ECO:0000313" key="2">
    <source>
        <dbReference type="Proteomes" id="UP000018721"/>
    </source>
</evidence>
<sequence length="117" mass="12900">MPVHYMCTGAAMIESSIGRKVKQVGAITVPCPAAMTNYQSWMRRTHSTPPAKFLAPDVDKVPKVQYEPFSRVRGYDDESAIAAQGPFAGVVATPPVTGQKRRRAFVRHTHVTEQSKD</sequence>
<dbReference type="AlphaFoldDB" id="V9FSK3"/>
<dbReference type="EMBL" id="ANIZ01000488">
    <property type="protein sequence ID" value="ETI54434.1"/>
    <property type="molecule type" value="Genomic_DNA"/>
</dbReference>
<dbReference type="HOGENOM" id="CLU_2089603_0_0_1"/>
<comment type="caution">
    <text evidence="1">The sequence shown here is derived from an EMBL/GenBank/DDBJ whole genome shotgun (WGS) entry which is preliminary data.</text>
</comment>
<dbReference type="Proteomes" id="UP000018721">
    <property type="component" value="Unassembled WGS sequence"/>
</dbReference>
<evidence type="ECO:0000313" key="1">
    <source>
        <dbReference type="EMBL" id="ETI54434.1"/>
    </source>
</evidence>
<name>V9FSK3_PHYNI</name>